<evidence type="ECO:0000313" key="1">
    <source>
        <dbReference type="EnsemblPlants" id="OMERI01G25090.1"/>
    </source>
</evidence>
<dbReference type="Gramene" id="OMERI01G25090.1">
    <property type="protein sequence ID" value="OMERI01G25090.1"/>
    <property type="gene ID" value="OMERI01G25090"/>
</dbReference>
<dbReference type="EnsemblPlants" id="OMERI01G25090.1">
    <property type="protein sequence ID" value="OMERI01G25090.1"/>
    <property type="gene ID" value="OMERI01G25090"/>
</dbReference>
<reference evidence="1" key="2">
    <citation type="submission" date="2018-05" db="EMBL/GenBank/DDBJ databases">
        <title>OmerRS3 (Oryza meridionalis Reference Sequence Version 3).</title>
        <authorList>
            <person name="Zhang J."/>
            <person name="Kudrna D."/>
            <person name="Lee S."/>
            <person name="Talag J."/>
            <person name="Welchert J."/>
            <person name="Wing R.A."/>
        </authorList>
    </citation>
    <scope>NUCLEOTIDE SEQUENCE [LARGE SCALE GENOMIC DNA]</scope>
    <source>
        <strain evidence="1">cv. OR44</strain>
    </source>
</reference>
<organism evidence="1">
    <name type="scientific">Oryza meridionalis</name>
    <dbReference type="NCBI Taxonomy" id="40149"/>
    <lineage>
        <taxon>Eukaryota</taxon>
        <taxon>Viridiplantae</taxon>
        <taxon>Streptophyta</taxon>
        <taxon>Embryophyta</taxon>
        <taxon>Tracheophyta</taxon>
        <taxon>Spermatophyta</taxon>
        <taxon>Magnoliopsida</taxon>
        <taxon>Liliopsida</taxon>
        <taxon>Poales</taxon>
        <taxon>Poaceae</taxon>
        <taxon>BOP clade</taxon>
        <taxon>Oryzoideae</taxon>
        <taxon>Oryzeae</taxon>
        <taxon>Oryzinae</taxon>
        <taxon>Oryza</taxon>
    </lineage>
</organism>
<accession>A0A0E0C6G5</accession>
<keyword evidence="2" id="KW-1185">Reference proteome</keyword>
<name>A0A0E0C6G5_9ORYZ</name>
<dbReference type="HOGENOM" id="CLU_2487168_0_0_1"/>
<dbReference type="AlphaFoldDB" id="A0A0E0C6G5"/>
<proteinExistence type="predicted"/>
<dbReference type="Proteomes" id="UP000008021">
    <property type="component" value="Chromosome 1"/>
</dbReference>
<reference evidence="1" key="1">
    <citation type="submission" date="2015-04" db="UniProtKB">
        <authorList>
            <consortium name="EnsemblPlants"/>
        </authorList>
    </citation>
    <scope>IDENTIFICATION</scope>
</reference>
<sequence length="87" mass="9043">MAASPGIAGDRLIHAPPPVTSHAAAAWEIGFPRSPLEAARNGLHPAMTVQFHSLTAAAQGGCNPHSPPIMSLFCTSKISEYIDKGVL</sequence>
<evidence type="ECO:0000313" key="2">
    <source>
        <dbReference type="Proteomes" id="UP000008021"/>
    </source>
</evidence>
<protein>
    <submittedName>
        <fullName evidence="1">Uncharacterized protein</fullName>
    </submittedName>
</protein>